<evidence type="ECO:0000313" key="12">
    <source>
        <dbReference type="Proteomes" id="UP000236725"/>
    </source>
</evidence>
<comment type="caution">
    <text evidence="11">The sequence shown here is derived from an EMBL/GenBank/DDBJ whole genome shotgun (WGS) entry which is preliminary data.</text>
</comment>
<evidence type="ECO:0000256" key="3">
    <source>
        <dbReference type="ARBA" id="ARBA00012572"/>
    </source>
</evidence>
<evidence type="ECO:0000256" key="7">
    <source>
        <dbReference type="ARBA" id="ARBA00023141"/>
    </source>
</evidence>
<dbReference type="RefSeq" id="WP_103982131.1">
    <property type="nucleotide sequence ID" value="NZ_FNVS01000001.1"/>
</dbReference>
<accession>A0A8G2BTP3</accession>
<keyword evidence="5 9" id="KW-0028">Amino-acid biosynthesis</keyword>
<dbReference type="SUPFAM" id="SSF51366">
    <property type="entry name" value="Ribulose-phoshate binding barrel"/>
    <property type="match status" value="1"/>
</dbReference>
<dbReference type="Proteomes" id="UP000236725">
    <property type="component" value="Unassembled WGS sequence"/>
</dbReference>
<evidence type="ECO:0000313" key="11">
    <source>
        <dbReference type="EMBL" id="SEF43019.1"/>
    </source>
</evidence>
<keyword evidence="8 9" id="KW-0413">Isomerase</keyword>
<evidence type="ECO:0000259" key="10">
    <source>
        <dbReference type="Pfam" id="PF00697"/>
    </source>
</evidence>
<keyword evidence="7 9" id="KW-0057">Aromatic amino acid biosynthesis</keyword>
<reference evidence="11 12" key="1">
    <citation type="submission" date="2016-10" db="EMBL/GenBank/DDBJ databases">
        <authorList>
            <person name="Varghese N."/>
            <person name="Submissions S."/>
        </authorList>
    </citation>
    <scope>NUCLEOTIDE SEQUENCE [LARGE SCALE GENOMIC DNA]</scope>
    <source>
        <strain evidence="11 12">DSM 29073</strain>
    </source>
</reference>
<evidence type="ECO:0000256" key="9">
    <source>
        <dbReference type="HAMAP-Rule" id="MF_00135"/>
    </source>
</evidence>
<comment type="pathway">
    <text evidence="2 9">Amino-acid biosynthesis; L-tryptophan biosynthesis; L-tryptophan from chorismate: step 3/5.</text>
</comment>
<dbReference type="AlphaFoldDB" id="A0A8G2BTP3"/>
<dbReference type="PANTHER" id="PTHR42894:SF1">
    <property type="entry name" value="N-(5'-PHOSPHORIBOSYL)ANTHRANILATE ISOMERASE"/>
    <property type="match status" value="1"/>
</dbReference>
<keyword evidence="6 9" id="KW-0822">Tryptophan biosynthesis</keyword>
<sequence>MIVKVCGMREPDNIRDVARLNVDWIGFIFYPKSPRRFEAVDNHLQEYRLRTCQLKKVGVFVNASVETMIQTATSFGLDYLQLHGNESPDDCYTLQKRGYAIVKAIPIASAEDLEQTVKYEGRIDYFLFDTKCNVYGGSGQQFDWNILSTYKGETPFLLSGGINPDSIEGIRHFRHPRFIGIDLNSGFETQPGLKDVEKLRTFLSAIREVKKSKKSK</sequence>
<comment type="catalytic activity">
    <reaction evidence="1 9">
        <text>N-(5-phospho-beta-D-ribosyl)anthranilate = 1-(2-carboxyphenylamino)-1-deoxy-D-ribulose 5-phosphate</text>
        <dbReference type="Rhea" id="RHEA:21540"/>
        <dbReference type="ChEBI" id="CHEBI:18277"/>
        <dbReference type="ChEBI" id="CHEBI:58613"/>
        <dbReference type="EC" id="5.3.1.24"/>
    </reaction>
</comment>
<dbReference type="HAMAP" id="MF_00135">
    <property type="entry name" value="PRAI"/>
    <property type="match status" value="1"/>
</dbReference>
<dbReference type="CDD" id="cd00405">
    <property type="entry name" value="PRAI"/>
    <property type="match status" value="1"/>
</dbReference>
<evidence type="ECO:0000256" key="1">
    <source>
        <dbReference type="ARBA" id="ARBA00001164"/>
    </source>
</evidence>
<dbReference type="GO" id="GO:0000162">
    <property type="term" value="P:L-tryptophan biosynthetic process"/>
    <property type="evidence" value="ECO:0007669"/>
    <property type="project" value="UniProtKB-UniRule"/>
</dbReference>
<name>A0A8G2BTP3_9BACT</name>
<protein>
    <recommendedName>
        <fullName evidence="4 9">N-(5'-phosphoribosyl)anthranilate isomerase</fullName>
        <shortName evidence="9">PRAI</shortName>
        <ecNumber evidence="3 9">5.3.1.24</ecNumber>
    </recommendedName>
</protein>
<dbReference type="UniPathway" id="UPA00035">
    <property type="reaction ID" value="UER00042"/>
</dbReference>
<evidence type="ECO:0000256" key="2">
    <source>
        <dbReference type="ARBA" id="ARBA00004664"/>
    </source>
</evidence>
<evidence type="ECO:0000256" key="6">
    <source>
        <dbReference type="ARBA" id="ARBA00022822"/>
    </source>
</evidence>
<organism evidence="11 12">
    <name type="scientific">Parabacteroides chinchillae</name>
    <dbReference type="NCBI Taxonomy" id="871327"/>
    <lineage>
        <taxon>Bacteria</taxon>
        <taxon>Pseudomonadati</taxon>
        <taxon>Bacteroidota</taxon>
        <taxon>Bacteroidia</taxon>
        <taxon>Bacteroidales</taxon>
        <taxon>Tannerellaceae</taxon>
        <taxon>Parabacteroides</taxon>
    </lineage>
</organism>
<evidence type="ECO:0000256" key="5">
    <source>
        <dbReference type="ARBA" id="ARBA00022605"/>
    </source>
</evidence>
<feature type="domain" description="N-(5'phosphoribosyl) anthranilate isomerase (PRAI)" evidence="10">
    <location>
        <begin position="3"/>
        <end position="204"/>
    </location>
</feature>
<dbReference type="EC" id="5.3.1.24" evidence="3 9"/>
<dbReference type="EMBL" id="FNVS01000001">
    <property type="protein sequence ID" value="SEF43019.1"/>
    <property type="molecule type" value="Genomic_DNA"/>
</dbReference>
<dbReference type="InterPro" id="IPR011060">
    <property type="entry name" value="RibuloseP-bd_barrel"/>
</dbReference>
<dbReference type="GO" id="GO:0004640">
    <property type="term" value="F:phosphoribosylanthranilate isomerase activity"/>
    <property type="evidence" value="ECO:0007669"/>
    <property type="project" value="UniProtKB-UniRule"/>
</dbReference>
<dbReference type="InterPro" id="IPR044643">
    <property type="entry name" value="TrpF_fam"/>
</dbReference>
<dbReference type="PANTHER" id="PTHR42894">
    <property type="entry name" value="N-(5'-PHOSPHORIBOSYL)ANTHRANILATE ISOMERASE"/>
    <property type="match status" value="1"/>
</dbReference>
<evidence type="ECO:0000256" key="8">
    <source>
        <dbReference type="ARBA" id="ARBA00023235"/>
    </source>
</evidence>
<keyword evidence="12" id="KW-1185">Reference proteome</keyword>
<gene>
    <name evidence="9" type="primary">trpF</name>
    <name evidence="11" type="ORF">SAMN05444001_101156</name>
</gene>
<dbReference type="Pfam" id="PF00697">
    <property type="entry name" value="PRAI"/>
    <property type="match status" value="1"/>
</dbReference>
<dbReference type="InterPro" id="IPR013785">
    <property type="entry name" value="Aldolase_TIM"/>
</dbReference>
<evidence type="ECO:0000256" key="4">
    <source>
        <dbReference type="ARBA" id="ARBA00022272"/>
    </source>
</evidence>
<comment type="similarity">
    <text evidence="9">Belongs to the TrpF family.</text>
</comment>
<proteinExistence type="inferred from homology"/>
<dbReference type="Gene3D" id="3.20.20.70">
    <property type="entry name" value="Aldolase class I"/>
    <property type="match status" value="1"/>
</dbReference>
<dbReference type="InterPro" id="IPR001240">
    <property type="entry name" value="PRAI_dom"/>
</dbReference>